<dbReference type="RefSeq" id="WP_382342932.1">
    <property type="nucleotide sequence ID" value="NZ_JBHSAB010000019.1"/>
</dbReference>
<feature type="compositionally biased region" description="Low complexity" evidence="5">
    <location>
        <begin position="351"/>
        <end position="361"/>
    </location>
</feature>
<dbReference type="SUPFAM" id="SSF48403">
    <property type="entry name" value="Ankyrin repeat"/>
    <property type="match status" value="2"/>
</dbReference>
<evidence type="ECO:0000256" key="3">
    <source>
        <dbReference type="PROSITE-ProRule" id="PRU00023"/>
    </source>
</evidence>
<evidence type="ECO:0000256" key="1">
    <source>
        <dbReference type="ARBA" id="ARBA00022737"/>
    </source>
</evidence>
<keyword evidence="4" id="KW-0175">Coiled coil</keyword>
<proteinExistence type="predicted"/>
<dbReference type="PROSITE" id="PS50088">
    <property type="entry name" value="ANK_REPEAT"/>
    <property type="match status" value="1"/>
</dbReference>
<feature type="region of interest" description="Disordered" evidence="5">
    <location>
        <begin position="351"/>
        <end position="379"/>
    </location>
</feature>
<evidence type="ECO:0000256" key="4">
    <source>
        <dbReference type="SAM" id="Coils"/>
    </source>
</evidence>
<feature type="repeat" description="ANK" evidence="3">
    <location>
        <begin position="230"/>
        <end position="262"/>
    </location>
</feature>
<name>A0ABV8CGE3_9GAMM</name>
<dbReference type="InterPro" id="IPR051637">
    <property type="entry name" value="Ank_repeat_dom-contain_49"/>
</dbReference>
<reference evidence="7" key="1">
    <citation type="journal article" date="2019" name="Int. J. Syst. Evol. Microbiol.">
        <title>The Global Catalogue of Microorganisms (GCM) 10K type strain sequencing project: providing services to taxonomists for standard genome sequencing and annotation.</title>
        <authorList>
            <consortium name="The Broad Institute Genomics Platform"/>
            <consortium name="The Broad Institute Genome Sequencing Center for Infectious Disease"/>
            <person name="Wu L."/>
            <person name="Ma J."/>
        </authorList>
    </citation>
    <scope>NUCLEOTIDE SEQUENCE [LARGE SCALE GENOMIC DNA]</scope>
    <source>
        <strain evidence="7">CCUG 59858</strain>
    </source>
</reference>
<dbReference type="InterPro" id="IPR002110">
    <property type="entry name" value="Ankyrin_rpt"/>
</dbReference>
<accession>A0ABV8CGE3</accession>
<dbReference type="EMBL" id="JBHSAB010000019">
    <property type="protein sequence ID" value="MFC3909065.1"/>
    <property type="molecule type" value="Genomic_DNA"/>
</dbReference>
<evidence type="ECO:0000313" key="7">
    <source>
        <dbReference type="Proteomes" id="UP001595758"/>
    </source>
</evidence>
<organism evidence="6 7">
    <name type="scientific">Legionella dresdenensis</name>
    <dbReference type="NCBI Taxonomy" id="450200"/>
    <lineage>
        <taxon>Bacteria</taxon>
        <taxon>Pseudomonadati</taxon>
        <taxon>Pseudomonadota</taxon>
        <taxon>Gammaproteobacteria</taxon>
        <taxon>Legionellales</taxon>
        <taxon>Legionellaceae</taxon>
        <taxon>Legionella</taxon>
    </lineage>
</organism>
<dbReference type="SMART" id="SM00248">
    <property type="entry name" value="ANK"/>
    <property type="match status" value="2"/>
</dbReference>
<dbReference type="Proteomes" id="UP001595758">
    <property type="component" value="Unassembled WGS sequence"/>
</dbReference>
<keyword evidence="7" id="KW-1185">Reference proteome</keyword>
<evidence type="ECO:0000313" key="6">
    <source>
        <dbReference type="EMBL" id="MFC3909065.1"/>
    </source>
</evidence>
<feature type="coiled-coil region" evidence="4">
    <location>
        <begin position="601"/>
        <end position="631"/>
    </location>
</feature>
<evidence type="ECO:0000256" key="5">
    <source>
        <dbReference type="SAM" id="MobiDB-lite"/>
    </source>
</evidence>
<keyword evidence="2 3" id="KW-0040">ANK repeat</keyword>
<evidence type="ECO:0000256" key="2">
    <source>
        <dbReference type="ARBA" id="ARBA00023043"/>
    </source>
</evidence>
<comment type="caution">
    <text evidence="6">The sequence shown here is derived from an EMBL/GenBank/DDBJ whole genome shotgun (WGS) entry which is preliminary data.</text>
</comment>
<dbReference type="Gene3D" id="1.25.40.20">
    <property type="entry name" value="Ankyrin repeat-containing domain"/>
    <property type="match status" value="3"/>
</dbReference>
<gene>
    <name evidence="6" type="ORF">ACFORL_08260</name>
</gene>
<dbReference type="InterPro" id="IPR036770">
    <property type="entry name" value="Ankyrin_rpt-contain_sf"/>
</dbReference>
<dbReference type="PANTHER" id="PTHR24180:SF45">
    <property type="entry name" value="POLY [ADP-RIBOSE] POLYMERASE TANKYRASE"/>
    <property type="match status" value="1"/>
</dbReference>
<dbReference type="PANTHER" id="PTHR24180">
    <property type="entry name" value="CYCLIN-DEPENDENT KINASE INHIBITOR 2C-RELATED"/>
    <property type="match status" value="1"/>
</dbReference>
<dbReference type="Pfam" id="PF12796">
    <property type="entry name" value="Ank_2"/>
    <property type="match status" value="1"/>
</dbReference>
<protein>
    <submittedName>
        <fullName evidence="6">Ankyrin repeat domain-containing protein</fullName>
    </submittedName>
</protein>
<sequence>MVKEFNPQLNNEVFRGLGSIQITVDETMPFFEFRFSFSATASPEERDNIKKFLQGAADQENIAKSKDYVVVHVASIEEFSRVFSLLNERKVFNKDDNKDEELSLLAQFVLAAELDKRPVNFANIMQCLNQGASINTQGAESGWTVAHALAAYGSLEDFRRVQRVRNLDKIDWTLKTTKSSALAFSRARSADKVIKLIEMGALDKKNSKHNKLIEKLITGKLISVDIHTETGWNLAHYAAKSGDDELMDILISNKIDINKKTNNSGRTPIGSATTKTVIKKLLEAGSDLWQDTNELDKKGTPKKVYQSILERKIVTAAELLEMIKGTPAENPEVKAALEKLVPAPAAQAGVKPAAVNAPPAAESRPVELASDGNRLPAKDLNSKKLLQPQERLQAELDKKSKANPDVILDLLNKDNVDIATVGTTGWTVAHVAAYHDNKKLFDKIPANSSILNAKTKNSEMTPICLTGDTELVRKFIERGADLTADVKGPDGKNLKVYQYITATKPKCTPETAFDALWAAKKLDRTALEFLITRGVDLLQPQDKPRYQIAIDSKLITASELIKLLLQNQNPRYNDTRYKTIKAIYDTNPTLAPQDQKGEVLLAVARNDMKFLERLQRRAKANNSTILDARNNKNQGPLFSAKNLPVIQYLLEIGADLKQTDNEGRKALDSLLTSTPYDTVEKLRDLLFEVDSKRTTSSQEADAALRQQLSDLAETKSQNGQKTEILTQWLGEANNARKAIKLIEAGADYTAGSSREPLYSKLQNLHHVPDMRDRKEIRSFIKQREMDKTFNSQQPEQFDIQVYKDLADNSTQQVLAALFCHVQQQVNHLQTSKIKDGKADKMNLYRQLLVDLHGALKTLKASVEEPRLAANFINRTATISHHRRRRTRDRFFGLGLIEAQSWTEYKAMVDILRPKIHNDHLDKVLKDSKEAISSCIINKDGRTIQVQGYEDYRKENLPPKP</sequence>
<keyword evidence="1" id="KW-0677">Repeat</keyword>